<protein>
    <recommendedName>
        <fullName evidence="4">Prolyl 4-hydroxylase alpha subunit Fe(2+) 2OG dioxygenase domain-containing protein</fullName>
    </recommendedName>
</protein>
<accession>A0AAE0FGB8</accession>
<dbReference type="InterPro" id="IPR045054">
    <property type="entry name" value="P4HA-like"/>
</dbReference>
<evidence type="ECO:0000313" key="5">
    <source>
        <dbReference type="EMBL" id="KAK3258816.1"/>
    </source>
</evidence>
<dbReference type="PANTHER" id="PTHR10869">
    <property type="entry name" value="PROLYL 4-HYDROXYLASE ALPHA SUBUNIT"/>
    <property type="match status" value="1"/>
</dbReference>
<dbReference type="PANTHER" id="PTHR10869:SF238">
    <property type="entry name" value="PROLYL 4-HYDROXYLASE 6-RELATED"/>
    <property type="match status" value="1"/>
</dbReference>
<evidence type="ECO:0000256" key="2">
    <source>
        <dbReference type="ARBA" id="ARBA00023004"/>
    </source>
</evidence>
<comment type="caution">
    <text evidence="5">The sequence shown here is derived from an EMBL/GenBank/DDBJ whole genome shotgun (WGS) entry which is preliminary data.</text>
</comment>
<dbReference type="Proteomes" id="UP001190700">
    <property type="component" value="Unassembled WGS sequence"/>
</dbReference>
<dbReference type="Gene3D" id="2.60.120.620">
    <property type="entry name" value="q2cbj1_9rhob like domain"/>
    <property type="match status" value="1"/>
</dbReference>
<gene>
    <name evidence="5" type="ORF">CYMTET_32156</name>
</gene>
<feature type="region of interest" description="Disordered" evidence="3">
    <location>
        <begin position="1"/>
        <end position="20"/>
    </location>
</feature>
<keyword evidence="1" id="KW-0479">Metal-binding</keyword>
<dbReference type="GO" id="GO:0005783">
    <property type="term" value="C:endoplasmic reticulum"/>
    <property type="evidence" value="ECO:0007669"/>
    <property type="project" value="TreeGrafter"/>
</dbReference>
<dbReference type="GO" id="GO:0046872">
    <property type="term" value="F:metal ion binding"/>
    <property type="evidence" value="ECO:0007669"/>
    <property type="project" value="UniProtKB-KW"/>
</dbReference>
<evidence type="ECO:0000259" key="4">
    <source>
        <dbReference type="Pfam" id="PF13640"/>
    </source>
</evidence>
<keyword evidence="6" id="KW-1185">Reference proteome</keyword>
<keyword evidence="2" id="KW-0408">Iron</keyword>
<dbReference type="Pfam" id="PF13640">
    <property type="entry name" value="2OG-FeII_Oxy_3"/>
    <property type="match status" value="1"/>
</dbReference>
<evidence type="ECO:0000256" key="3">
    <source>
        <dbReference type="SAM" id="MobiDB-lite"/>
    </source>
</evidence>
<organism evidence="5 6">
    <name type="scientific">Cymbomonas tetramitiformis</name>
    <dbReference type="NCBI Taxonomy" id="36881"/>
    <lineage>
        <taxon>Eukaryota</taxon>
        <taxon>Viridiplantae</taxon>
        <taxon>Chlorophyta</taxon>
        <taxon>Pyramimonadophyceae</taxon>
        <taxon>Pyramimonadales</taxon>
        <taxon>Pyramimonadaceae</taxon>
        <taxon>Cymbomonas</taxon>
    </lineage>
</organism>
<sequence length="84" mass="8972">MYLHEPEEGGETVFPSAGAAGSKCRCGGKESRGVSVQAKKGRAVVFWALTPEGKEDSKSLHGSCDVVKGSKWSATKWIRTGKFV</sequence>
<feature type="domain" description="Prolyl 4-hydroxylase alpha subunit Fe(2+) 2OG dioxygenase" evidence="4">
    <location>
        <begin position="1"/>
        <end position="79"/>
    </location>
</feature>
<reference evidence="5 6" key="1">
    <citation type="journal article" date="2015" name="Genome Biol. Evol.">
        <title>Comparative Genomics of a Bacterivorous Green Alga Reveals Evolutionary Causalities and Consequences of Phago-Mixotrophic Mode of Nutrition.</title>
        <authorList>
            <person name="Burns J.A."/>
            <person name="Paasch A."/>
            <person name="Narechania A."/>
            <person name="Kim E."/>
        </authorList>
    </citation>
    <scope>NUCLEOTIDE SEQUENCE [LARGE SCALE GENOMIC DNA]</scope>
    <source>
        <strain evidence="5 6">PLY_AMNH</strain>
    </source>
</reference>
<evidence type="ECO:0000313" key="6">
    <source>
        <dbReference type="Proteomes" id="UP001190700"/>
    </source>
</evidence>
<dbReference type="GO" id="GO:0004656">
    <property type="term" value="F:procollagen-proline 4-dioxygenase activity"/>
    <property type="evidence" value="ECO:0007669"/>
    <property type="project" value="TreeGrafter"/>
</dbReference>
<dbReference type="EMBL" id="LGRX02019247">
    <property type="protein sequence ID" value="KAK3258816.1"/>
    <property type="molecule type" value="Genomic_DNA"/>
</dbReference>
<dbReference type="InterPro" id="IPR044862">
    <property type="entry name" value="Pro_4_hyd_alph_FE2OG_OXY"/>
</dbReference>
<evidence type="ECO:0000256" key="1">
    <source>
        <dbReference type="ARBA" id="ARBA00022723"/>
    </source>
</evidence>
<dbReference type="AlphaFoldDB" id="A0AAE0FGB8"/>
<proteinExistence type="predicted"/>
<name>A0AAE0FGB8_9CHLO</name>